<accession>A0A0D8XNQ0</accession>
<dbReference type="AlphaFoldDB" id="A0A0D8XNQ0"/>
<name>A0A0D8XNQ0_DICVI</name>
<evidence type="ECO:0000313" key="1">
    <source>
        <dbReference type="EMBL" id="KJH46248.1"/>
    </source>
</evidence>
<dbReference type="OrthoDB" id="5870671at2759"/>
<reference evidence="2" key="2">
    <citation type="journal article" date="2016" name="Sci. Rep.">
        <title>Dictyocaulus viviparus genome, variome and transcriptome elucidate lungworm biology and support future intervention.</title>
        <authorList>
            <person name="McNulty S.N."/>
            <person name="Strube C."/>
            <person name="Rosa B.A."/>
            <person name="Martin J.C."/>
            <person name="Tyagi R."/>
            <person name="Choi Y.J."/>
            <person name="Wang Q."/>
            <person name="Hallsworth Pepin K."/>
            <person name="Zhang X."/>
            <person name="Ozersky P."/>
            <person name="Wilson R.K."/>
            <person name="Sternberg P.W."/>
            <person name="Gasser R.B."/>
            <person name="Mitreva M."/>
        </authorList>
    </citation>
    <scope>NUCLEOTIDE SEQUENCE [LARGE SCALE GENOMIC DNA]</scope>
    <source>
        <strain evidence="2">HannoverDv2000</strain>
    </source>
</reference>
<protein>
    <submittedName>
        <fullName evidence="1">Uncharacterized protein</fullName>
    </submittedName>
</protein>
<dbReference type="EMBL" id="KN716362">
    <property type="protein sequence ID" value="KJH46248.1"/>
    <property type="molecule type" value="Genomic_DNA"/>
</dbReference>
<proteinExistence type="predicted"/>
<reference evidence="1 2" key="1">
    <citation type="submission" date="2013-11" db="EMBL/GenBank/DDBJ databases">
        <title>Draft genome of the bovine lungworm Dictyocaulus viviparus.</title>
        <authorList>
            <person name="Mitreva M."/>
        </authorList>
    </citation>
    <scope>NUCLEOTIDE SEQUENCE [LARGE SCALE GENOMIC DNA]</scope>
    <source>
        <strain evidence="1 2">HannoverDv2000</strain>
    </source>
</reference>
<dbReference type="STRING" id="29172.A0A0D8XNQ0"/>
<sequence length="165" mass="19097">MRCYRVTEEMLKQVNLDLVARGQEFYTHCIQRGMNITNLEDYLMNDVDFVDILSFMDYFVRTAFFKMANSQEVLLFLASIDSTSPVILKDWSWSLCFLLSALCCVPECVYSRMVNLTTSWFACGDHDVGASINRWVMKSRSRYGYKLPTEDDNLSSLEELTTLAL</sequence>
<evidence type="ECO:0000313" key="2">
    <source>
        <dbReference type="Proteomes" id="UP000053766"/>
    </source>
</evidence>
<gene>
    <name evidence="1" type="ORF">DICVIV_07684</name>
</gene>
<organism evidence="1 2">
    <name type="scientific">Dictyocaulus viviparus</name>
    <name type="common">Bovine lungworm</name>
    <dbReference type="NCBI Taxonomy" id="29172"/>
    <lineage>
        <taxon>Eukaryota</taxon>
        <taxon>Metazoa</taxon>
        <taxon>Ecdysozoa</taxon>
        <taxon>Nematoda</taxon>
        <taxon>Chromadorea</taxon>
        <taxon>Rhabditida</taxon>
        <taxon>Rhabditina</taxon>
        <taxon>Rhabditomorpha</taxon>
        <taxon>Strongyloidea</taxon>
        <taxon>Metastrongylidae</taxon>
        <taxon>Dictyocaulus</taxon>
    </lineage>
</organism>
<keyword evidence="2" id="KW-1185">Reference proteome</keyword>
<dbReference type="Proteomes" id="UP000053766">
    <property type="component" value="Unassembled WGS sequence"/>
</dbReference>